<dbReference type="RefSeq" id="WP_020042011.1">
    <property type="nucleotide sequence ID" value="NZ_KE557274.1"/>
</dbReference>
<evidence type="ECO:0000259" key="8">
    <source>
        <dbReference type="SMART" id="SM00481"/>
    </source>
</evidence>
<evidence type="ECO:0000256" key="1">
    <source>
        <dbReference type="ARBA" id="ARBA00012417"/>
    </source>
</evidence>
<dbReference type="InterPro" id="IPR041931">
    <property type="entry name" value="DNA_pol3_alpha_thumb_dom"/>
</dbReference>
<comment type="caution">
    <text evidence="9">The sequence shown here is derived from an EMBL/GenBank/DDBJ whole genome shotgun (WGS) entry which is preliminary data.</text>
</comment>
<keyword evidence="3 9" id="KW-0808">Transferase</keyword>
<accession>S9QPX7</accession>
<keyword evidence="10" id="KW-1185">Reference proteome</keyword>
<dbReference type="GO" id="GO:0003887">
    <property type="term" value="F:DNA-directed DNA polymerase activity"/>
    <property type="evidence" value="ECO:0007669"/>
    <property type="project" value="UniProtKB-KW"/>
</dbReference>
<evidence type="ECO:0000256" key="3">
    <source>
        <dbReference type="ARBA" id="ARBA00022679"/>
    </source>
</evidence>
<dbReference type="GO" id="GO:0008408">
    <property type="term" value="F:3'-5' exonuclease activity"/>
    <property type="evidence" value="ECO:0007669"/>
    <property type="project" value="InterPro"/>
</dbReference>
<protein>
    <recommendedName>
        <fullName evidence="2">DNA polymerase III subunit alpha</fullName>
        <ecNumber evidence="1">2.7.7.7</ecNumber>
    </recommendedName>
</protein>
<dbReference type="Proteomes" id="UP000015347">
    <property type="component" value="Unassembled WGS sequence"/>
</dbReference>
<dbReference type="Pfam" id="PF02811">
    <property type="entry name" value="PHP"/>
    <property type="match status" value="1"/>
</dbReference>
<organism evidence="9 10">
    <name type="scientific">Salipiger mucosus DSM 16094</name>
    <dbReference type="NCBI Taxonomy" id="1123237"/>
    <lineage>
        <taxon>Bacteria</taxon>
        <taxon>Pseudomonadati</taxon>
        <taxon>Pseudomonadota</taxon>
        <taxon>Alphaproteobacteria</taxon>
        <taxon>Rhodobacterales</taxon>
        <taxon>Roseobacteraceae</taxon>
        <taxon>Salipiger</taxon>
    </lineage>
</organism>
<dbReference type="Pfam" id="PF17657">
    <property type="entry name" value="DNA_pol3_finger"/>
    <property type="match status" value="1"/>
</dbReference>
<dbReference type="InterPro" id="IPR003141">
    <property type="entry name" value="Pol/His_phosphatase_N"/>
</dbReference>
<dbReference type="SMART" id="SM00481">
    <property type="entry name" value="POLIIIAc"/>
    <property type="match status" value="1"/>
</dbReference>
<dbReference type="eggNOG" id="COG0587">
    <property type="taxonomic scope" value="Bacteria"/>
</dbReference>
<dbReference type="SUPFAM" id="SSF89550">
    <property type="entry name" value="PHP domain-like"/>
    <property type="match status" value="1"/>
</dbReference>
<dbReference type="InterPro" id="IPR011708">
    <property type="entry name" value="DNA_pol3_alpha_NTPase_dom"/>
</dbReference>
<feature type="domain" description="Polymerase/histidinol phosphatase N-terminal" evidence="8">
    <location>
        <begin position="3"/>
        <end position="70"/>
    </location>
</feature>
<dbReference type="GO" id="GO:0006260">
    <property type="term" value="P:DNA replication"/>
    <property type="evidence" value="ECO:0007669"/>
    <property type="project" value="UniProtKB-KW"/>
</dbReference>
<evidence type="ECO:0000256" key="6">
    <source>
        <dbReference type="ARBA" id="ARBA00022932"/>
    </source>
</evidence>
<dbReference type="OrthoDB" id="8476924at2"/>
<dbReference type="STRING" id="1123237.Salmuc_02094"/>
<evidence type="ECO:0000256" key="4">
    <source>
        <dbReference type="ARBA" id="ARBA00022695"/>
    </source>
</evidence>
<dbReference type="AlphaFoldDB" id="S9QPX7"/>
<dbReference type="NCBIfam" id="TIGR00594">
    <property type="entry name" value="polc"/>
    <property type="match status" value="1"/>
</dbReference>
<dbReference type="Pfam" id="PF07733">
    <property type="entry name" value="DNA_pol3_alpha"/>
    <property type="match status" value="1"/>
</dbReference>
<keyword evidence="5" id="KW-0235">DNA replication</keyword>
<dbReference type="EC" id="2.7.7.7" evidence="1"/>
<dbReference type="InterPro" id="IPR004805">
    <property type="entry name" value="DnaE2/DnaE/PolC"/>
</dbReference>
<dbReference type="PANTHER" id="PTHR32294:SF0">
    <property type="entry name" value="DNA POLYMERASE III SUBUNIT ALPHA"/>
    <property type="match status" value="1"/>
</dbReference>
<evidence type="ECO:0000256" key="7">
    <source>
        <dbReference type="ARBA" id="ARBA00049244"/>
    </source>
</evidence>
<dbReference type="HOGENOM" id="CLU_001600_0_0_5"/>
<keyword evidence="6" id="KW-0239">DNA-directed DNA polymerase</keyword>
<dbReference type="Gene3D" id="1.10.150.870">
    <property type="match status" value="1"/>
</dbReference>
<dbReference type="InterPro" id="IPR004013">
    <property type="entry name" value="PHP_dom"/>
</dbReference>
<name>S9QPX7_9RHOB</name>
<dbReference type="InterPro" id="IPR016195">
    <property type="entry name" value="Pol/histidinol_Pase-like"/>
</dbReference>
<keyword evidence="4 9" id="KW-0548">Nucleotidyltransferase</keyword>
<comment type="catalytic activity">
    <reaction evidence="7">
        <text>DNA(n) + a 2'-deoxyribonucleoside 5'-triphosphate = DNA(n+1) + diphosphate</text>
        <dbReference type="Rhea" id="RHEA:22508"/>
        <dbReference type="Rhea" id="RHEA-COMP:17339"/>
        <dbReference type="Rhea" id="RHEA-COMP:17340"/>
        <dbReference type="ChEBI" id="CHEBI:33019"/>
        <dbReference type="ChEBI" id="CHEBI:61560"/>
        <dbReference type="ChEBI" id="CHEBI:173112"/>
        <dbReference type="EC" id="2.7.7.7"/>
    </reaction>
</comment>
<evidence type="ECO:0000256" key="2">
    <source>
        <dbReference type="ARBA" id="ARBA00019114"/>
    </source>
</evidence>
<gene>
    <name evidence="9" type="ORF">Salmuc_02094</name>
</gene>
<dbReference type="Gene3D" id="1.10.10.1600">
    <property type="entry name" value="Bacterial DNA polymerase III alpha subunit, thumb domain"/>
    <property type="match status" value="1"/>
</dbReference>
<evidence type="ECO:0000256" key="5">
    <source>
        <dbReference type="ARBA" id="ARBA00022705"/>
    </source>
</evidence>
<proteinExistence type="predicted"/>
<dbReference type="InterPro" id="IPR029460">
    <property type="entry name" value="DNAPol_HHH"/>
</dbReference>
<evidence type="ECO:0000313" key="9">
    <source>
        <dbReference type="EMBL" id="EPX83486.1"/>
    </source>
</evidence>
<reference evidence="10" key="1">
    <citation type="journal article" date="2014" name="Stand. Genomic Sci.">
        <title>Genome sequence of the exopolysaccharide-producing Salipiger mucosus type strain (DSM 16094(T)), a moderately halophilic member of the Roseobacter clade.</title>
        <authorList>
            <person name="Riedel T."/>
            <person name="Spring S."/>
            <person name="Fiebig A."/>
            <person name="Petersen J."/>
            <person name="Kyrpides N.C."/>
            <person name="Goker M."/>
            <person name="Klenk H.P."/>
        </authorList>
    </citation>
    <scope>NUCLEOTIDE SEQUENCE [LARGE SCALE GENOMIC DNA]</scope>
    <source>
        <strain evidence="10">DSM 16094</strain>
    </source>
</reference>
<dbReference type="EMBL" id="APVH01000015">
    <property type="protein sequence ID" value="EPX83486.1"/>
    <property type="molecule type" value="Genomic_DNA"/>
</dbReference>
<dbReference type="PANTHER" id="PTHR32294">
    <property type="entry name" value="DNA POLYMERASE III SUBUNIT ALPHA"/>
    <property type="match status" value="1"/>
</dbReference>
<sequence length="1221" mass="136679">MHTHLLVKSQYSFFEGASKVKDLLSAAKDKGAHSIALTDRNNMYGAYELSKLAKKEEIQPILGVQLPLKFGTDASDIGYMVFLAQNENGYRNLCRIMREAQKPNEHGTIGYVVGGRLLAEHSDDIIALSGGEDGVLANMLRKDMREETRQMVTFLQGVFGDRFYLQVNRSGTELDDPEIERQLVEIATDTSFGAKRADGTSFSGVPVVASSEVRYTTPDRHDAFEILQAIEKNRKIEIDETSVSAQTAGRYYMRDRNEMEALFADMPMALQNANHIARRCSFIVNDRDPILPSFTDGNTSEIDELRRQSQEGLVNRLADRDLDEAERKKYEDRLEYELGIIDGMGFPGYFLIVSDFIKWAKERDIPVGPGRGSGAGSMVAWALLITDLDPFRFGLLFERFLNPDRVSMPDFDIDFCPDRRDQVIEYVQEKYGAEQVSMINTFGEFKSKAALKDAARALMHPQFGVYGFGELNTLTQMVPKQETSAEPQPLADAYENSEEFRRQIDESTKLKALFDKAKLIEGLYKNTSTHAAGVIIGDRPLQDLVPIRWDEETGRAVSQFNMKASESTGLVKFDFLGLKTLSVIKTAVDHVKRTRGKEIDISKVPLDDEAVYAMMREGNSIGVFQFESEGMQKVLRDVGPTRMEDLIAAVSLYRPGPMDNIPHYAACKNGKVEPTYPEPVERTKPFLEETFGIMIYQEQVMRVAQEVAGYSLGGADMLRRAMGKKIASEMDAQRVKFVEGATERGTSKAKANELFDTIAKFAGYGFNKSHAAAYAYIAYQTAWLKAHYPAEFFAALLSYEDKAERMAAIKDDMAVFGIEMLPPSINRSTAYFRPEEHEDSTGGFGIRFGLTAIKGISGEMTDFFATRQQAPFASIKDFADRGAGFFNKSRLENLAAAGAFDDLDENGRRALAEINWHLKNAKKDQRQASFFEGMIEDSLPKDLVEMKDWGNRLEREFEAVGFYFKEHPIDHYLPKLRRKGVKPLDEHVRLMQESGRGEKTGALVCVMVDKALIKESKKGNRYLWVAVAEKMSAFSAPYFGPRGGKGPPMDKAHEVAAAAQANKAPVVVRIDLVFKGDNEDMDIFLRDIAPADDVASDIRGDLTIRCELEEFADTSDSTKIKMDADRQHRDGKISDEDYNRALAHAEQIRVQTGLKELRDYLDQVKSETDQDASAASVVRLELMKGANFEGGKVLDGKFMITNAVESRLKSMDGIAGLTEAI</sequence>
<dbReference type="InterPro" id="IPR040982">
    <property type="entry name" value="DNA_pol3_finger"/>
</dbReference>
<dbReference type="Gene3D" id="3.20.20.140">
    <property type="entry name" value="Metal-dependent hydrolases"/>
    <property type="match status" value="1"/>
</dbReference>
<evidence type="ECO:0000313" key="10">
    <source>
        <dbReference type="Proteomes" id="UP000015347"/>
    </source>
</evidence>
<dbReference type="NCBIfam" id="NF004226">
    <property type="entry name" value="PRK05673.1"/>
    <property type="match status" value="1"/>
</dbReference>
<dbReference type="Pfam" id="PF14579">
    <property type="entry name" value="HHH_6"/>
    <property type="match status" value="1"/>
</dbReference>